<dbReference type="InterPro" id="IPR036390">
    <property type="entry name" value="WH_DNA-bd_sf"/>
</dbReference>
<dbReference type="EMBL" id="JBHSXX010000001">
    <property type="protein sequence ID" value="MFC6869385.1"/>
    <property type="molecule type" value="Genomic_DNA"/>
</dbReference>
<dbReference type="RefSeq" id="WP_345389733.1">
    <property type="nucleotide sequence ID" value="NZ_BAABLA010000003.1"/>
</dbReference>
<accession>A0ABW2C520</accession>
<name>A0ABW2C520_9PSEU</name>
<organism evidence="1 2">
    <name type="scientific">Haloechinothrix salitolerans</name>
    <dbReference type="NCBI Taxonomy" id="926830"/>
    <lineage>
        <taxon>Bacteria</taxon>
        <taxon>Bacillati</taxon>
        <taxon>Actinomycetota</taxon>
        <taxon>Actinomycetes</taxon>
        <taxon>Pseudonocardiales</taxon>
        <taxon>Pseudonocardiaceae</taxon>
        <taxon>Haloechinothrix</taxon>
    </lineage>
</organism>
<protein>
    <recommendedName>
        <fullName evidence="3">HTH iclR-type domain-containing protein</fullName>
    </recommendedName>
</protein>
<gene>
    <name evidence="1" type="ORF">ACFQGD_19760</name>
</gene>
<comment type="caution">
    <text evidence="1">The sequence shown here is derived from an EMBL/GenBank/DDBJ whole genome shotgun (WGS) entry which is preliminary data.</text>
</comment>
<reference evidence="2" key="1">
    <citation type="journal article" date="2019" name="Int. J. Syst. Evol. Microbiol.">
        <title>The Global Catalogue of Microorganisms (GCM) 10K type strain sequencing project: providing services to taxonomists for standard genome sequencing and annotation.</title>
        <authorList>
            <consortium name="The Broad Institute Genomics Platform"/>
            <consortium name="The Broad Institute Genome Sequencing Center for Infectious Disease"/>
            <person name="Wu L."/>
            <person name="Ma J."/>
        </authorList>
    </citation>
    <scope>NUCLEOTIDE SEQUENCE [LARGE SCALE GENOMIC DNA]</scope>
    <source>
        <strain evidence="2">KCTC 32255</strain>
    </source>
</reference>
<evidence type="ECO:0000313" key="2">
    <source>
        <dbReference type="Proteomes" id="UP001596337"/>
    </source>
</evidence>
<dbReference type="InterPro" id="IPR051271">
    <property type="entry name" value="2C-system_Tx_regulators"/>
</dbReference>
<dbReference type="InterPro" id="IPR036388">
    <property type="entry name" value="WH-like_DNA-bd_sf"/>
</dbReference>
<dbReference type="Gene3D" id="1.10.10.10">
    <property type="entry name" value="Winged helix-like DNA-binding domain superfamily/Winged helix DNA-binding domain"/>
    <property type="match status" value="1"/>
</dbReference>
<proteinExistence type="predicted"/>
<evidence type="ECO:0008006" key="3">
    <source>
        <dbReference type="Google" id="ProtNLM"/>
    </source>
</evidence>
<evidence type="ECO:0000313" key="1">
    <source>
        <dbReference type="EMBL" id="MFC6869385.1"/>
    </source>
</evidence>
<dbReference type="PANTHER" id="PTHR45526:SF1">
    <property type="entry name" value="TRANSCRIPTIONAL REGULATORY PROTEIN DCUR-RELATED"/>
    <property type="match status" value="1"/>
</dbReference>
<dbReference type="SUPFAM" id="SSF46785">
    <property type="entry name" value="Winged helix' DNA-binding domain"/>
    <property type="match status" value="1"/>
</dbReference>
<sequence>MAADRDHRALDLLRRVRAVRSALCTAGTGLSSSEVARQLSSSRVTARCYLEHLADAGLADRHTRYGGSGRPEVEYRWHTG</sequence>
<dbReference type="Proteomes" id="UP001596337">
    <property type="component" value="Unassembled WGS sequence"/>
</dbReference>
<dbReference type="PANTHER" id="PTHR45526">
    <property type="entry name" value="TRANSCRIPTIONAL REGULATORY PROTEIN DPIA"/>
    <property type="match status" value="1"/>
</dbReference>
<keyword evidence="2" id="KW-1185">Reference proteome</keyword>